<dbReference type="SUPFAM" id="SSF55144">
    <property type="entry name" value="LigT-like"/>
    <property type="match status" value="1"/>
</dbReference>
<evidence type="ECO:0000313" key="3">
    <source>
        <dbReference type="Proteomes" id="UP001250214"/>
    </source>
</evidence>
<dbReference type="RefSeq" id="WP_310911366.1">
    <property type="nucleotide sequence ID" value="NZ_JAVLVT010000002.1"/>
</dbReference>
<organism evidence="2 3">
    <name type="scientific">Lipingzhangella rawalii</name>
    <dbReference type="NCBI Taxonomy" id="2055835"/>
    <lineage>
        <taxon>Bacteria</taxon>
        <taxon>Bacillati</taxon>
        <taxon>Actinomycetota</taxon>
        <taxon>Actinomycetes</taxon>
        <taxon>Streptosporangiales</taxon>
        <taxon>Nocardiopsidaceae</taxon>
        <taxon>Lipingzhangella</taxon>
    </lineage>
</organism>
<sequence length="208" mass="22250">MALRGTGPVAAPGGVDPVATLDRVPEHPADPVPDQGVATVGVSIAIPEPFGSELESWRSSFGDPLASLVPAHITLLPPTPLSVEALDGAHRHLCEVAASHTCFDVMLRGAATFQPVSPVVFVPVVRGIGDCERLQRKVRSGPLGRSLSFPYHPHVTVAHDLEAPKLEQAFESLFDYAALFRACQFTLYQRDDAGVWSAWHSYDLAPAA</sequence>
<dbReference type="InterPro" id="IPR009097">
    <property type="entry name" value="Cyclic_Pdiesterase"/>
</dbReference>
<name>A0ABU2H4P2_9ACTN</name>
<dbReference type="Proteomes" id="UP001250214">
    <property type="component" value="Unassembled WGS sequence"/>
</dbReference>
<proteinExistence type="predicted"/>
<keyword evidence="3" id="KW-1185">Reference proteome</keyword>
<feature type="region of interest" description="Disordered" evidence="1">
    <location>
        <begin position="1"/>
        <end position="34"/>
    </location>
</feature>
<dbReference type="PANTHER" id="PTHR40037:SF1">
    <property type="entry name" value="PHOSPHOESTERASE SAOUHSC_00951-RELATED"/>
    <property type="match status" value="1"/>
</dbReference>
<keyword evidence="2" id="KW-0436">Ligase</keyword>
<dbReference type="Pfam" id="PF13563">
    <property type="entry name" value="2_5_RNA_ligase2"/>
    <property type="match status" value="1"/>
</dbReference>
<comment type="caution">
    <text evidence="2">The sequence shown here is derived from an EMBL/GenBank/DDBJ whole genome shotgun (WGS) entry which is preliminary data.</text>
</comment>
<protein>
    <submittedName>
        <fullName evidence="2">2'-5' RNA ligase family protein</fullName>
    </submittedName>
</protein>
<dbReference type="InterPro" id="IPR050580">
    <property type="entry name" value="2H_phosphoesterase_YjcG-like"/>
</dbReference>
<dbReference type="PANTHER" id="PTHR40037">
    <property type="entry name" value="PHOSPHOESTERASE YJCG-RELATED"/>
    <property type="match status" value="1"/>
</dbReference>
<reference evidence="3" key="1">
    <citation type="submission" date="2023-07" db="EMBL/GenBank/DDBJ databases">
        <title>Novel species in the genus Lipingzhangella isolated from Sambhar Salt Lake.</title>
        <authorList>
            <person name="Jiya N."/>
            <person name="Kajale S."/>
            <person name="Sharma A."/>
        </authorList>
    </citation>
    <scope>NUCLEOTIDE SEQUENCE [LARGE SCALE GENOMIC DNA]</scope>
    <source>
        <strain evidence="3">LS1_29</strain>
    </source>
</reference>
<dbReference type="EMBL" id="JAVLVT010000002">
    <property type="protein sequence ID" value="MDS1269829.1"/>
    <property type="molecule type" value="Genomic_DNA"/>
</dbReference>
<dbReference type="GO" id="GO:0016874">
    <property type="term" value="F:ligase activity"/>
    <property type="evidence" value="ECO:0007669"/>
    <property type="project" value="UniProtKB-KW"/>
</dbReference>
<evidence type="ECO:0000256" key="1">
    <source>
        <dbReference type="SAM" id="MobiDB-lite"/>
    </source>
</evidence>
<evidence type="ECO:0000313" key="2">
    <source>
        <dbReference type="EMBL" id="MDS1269829.1"/>
    </source>
</evidence>
<accession>A0ABU2H4P2</accession>
<gene>
    <name evidence="2" type="ORF">RIF23_05920</name>
</gene>
<dbReference type="Gene3D" id="3.90.1140.10">
    <property type="entry name" value="Cyclic phosphodiesterase"/>
    <property type="match status" value="1"/>
</dbReference>